<comment type="caution">
    <text evidence="3">The sequence shown here is derived from an EMBL/GenBank/DDBJ whole genome shotgun (WGS) entry which is preliminary data.</text>
</comment>
<organism evidence="3 4">
    <name type="scientific">Moniliophthora roreri</name>
    <name type="common">Frosty pod rot fungus</name>
    <name type="synonym">Monilia roreri</name>
    <dbReference type="NCBI Taxonomy" id="221103"/>
    <lineage>
        <taxon>Eukaryota</taxon>
        <taxon>Fungi</taxon>
        <taxon>Dikarya</taxon>
        <taxon>Basidiomycota</taxon>
        <taxon>Agaricomycotina</taxon>
        <taxon>Agaricomycetes</taxon>
        <taxon>Agaricomycetidae</taxon>
        <taxon>Agaricales</taxon>
        <taxon>Marasmiineae</taxon>
        <taxon>Marasmiaceae</taxon>
        <taxon>Moniliophthora</taxon>
    </lineage>
</organism>
<dbReference type="eggNOG" id="ENOG502R1CE">
    <property type="taxonomic scope" value="Eukaryota"/>
</dbReference>
<evidence type="ECO:0000256" key="2">
    <source>
        <dbReference type="SAM" id="SignalP"/>
    </source>
</evidence>
<feature type="signal peptide" evidence="2">
    <location>
        <begin position="1"/>
        <end position="22"/>
    </location>
</feature>
<dbReference type="Proteomes" id="UP000054988">
    <property type="component" value="Unassembled WGS sequence"/>
</dbReference>
<keyword evidence="2" id="KW-0732">Signal</keyword>
<feature type="compositionally biased region" description="Low complexity" evidence="1">
    <location>
        <begin position="306"/>
        <end position="329"/>
    </location>
</feature>
<feature type="region of interest" description="Disordered" evidence="1">
    <location>
        <begin position="304"/>
        <end position="357"/>
    </location>
</feature>
<protein>
    <submittedName>
        <fullName evidence="3">Uncharacterized protein</fullName>
    </submittedName>
</protein>
<feature type="chain" id="PRO_5006901954" evidence="2">
    <location>
        <begin position="23"/>
        <end position="357"/>
    </location>
</feature>
<feature type="compositionally biased region" description="Basic residues" evidence="1">
    <location>
        <begin position="330"/>
        <end position="357"/>
    </location>
</feature>
<evidence type="ECO:0000256" key="1">
    <source>
        <dbReference type="SAM" id="MobiDB-lite"/>
    </source>
</evidence>
<evidence type="ECO:0000313" key="3">
    <source>
        <dbReference type="EMBL" id="KTB37378.1"/>
    </source>
</evidence>
<gene>
    <name evidence="3" type="ORF">WG66_10066</name>
</gene>
<name>A0A0W0FM80_MONRR</name>
<reference evidence="3 4" key="1">
    <citation type="submission" date="2015-12" db="EMBL/GenBank/DDBJ databases">
        <title>Draft genome sequence of Moniliophthora roreri, the causal agent of frosty pod rot of cacao.</title>
        <authorList>
            <person name="Aime M.C."/>
            <person name="Diaz-Valderrama J.R."/>
            <person name="Kijpornyongpan T."/>
            <person name="Phillips-Mora W."/>
        </authorList>
    </citation>
    <scope>NUCLEOTIDE SEQUENCE [LARGE SCALE GENOMIC DNA]</scope>
    <source>
        <strain evidence="3 4">MCA 2952</strain>
    </source>
</reference>
<evidence type="ECO:0000313" key="4">
    <source>
        <dbReference type="Proteomes" id="UP000054988"/>
    </source>
</evidence>
<dbReference type="AlphaFoldDB" id="A0A0W0FM80"/>
<dbReference type="EMBL" id="LATX01001850">
    <property type="protein sequence ID" value="KTB37378.1"/>
    <property type="molecule type" value="Genomic_DNA"/>
</dbReference>
<sequence length="357" mass="37501">MFASRLFSLIVAAAVLLPLSSAAPLQEFEKRATAKKCGDGKPGPCVCNDALGLRLKNLNCPGTTFTFADPNSGTDGKMKKVSSSLGVSSQCGMLILTLQCPGMAAHDMGIDHIVELQFIADQINANPAICTKFTTPGNTDFQDFFNTINKSPNLVNVEATVNNAKGVMFSGSNFGTGTTKKAATGLASYLTLIKSDAQSVATTINAKMDSIMGAGQGFSNFASSYVSEINTIITKANSQAKNLAAAPVPQQGGGIQIIDETQSTINRCKREEEEVEVAKPFWRRARDFVVRQVTGKKTPAKACSVTAKPATKAPAKAPPKTAAKPATKAAAKKPATKAAVKKPATKKTAAKKKPRSL</sequence>
<proteinExistence type="predicted"/>
<accession>A0A0W0FM80</accession>